<sequence length="490" mass="56551">MSFLYGDGMILQCEETIHIKGEVMPGEWISVHIAGQEKETYCQSDGCWEVELQSLTAGGPYTLMIASRKKKLIYKDVYAGEVWLCSGQSNMGITLIKYLKEHALDDDTIFSKSGNQPFRYLGMEAIKPPYPVKWNRWINRCMNIYHCVQTRGWNDCSKDAPHSLSAIAYFYGESLSRQLQKPVGLIVNPMGGTSEYCWIERRILQRECPEILTDWYINQKVTVWMKERVILNLGKDSQNHRQLHFYHPGYCFETFIRPVKDYAIKGVIWFSGESSAQLDDMDLFEKLQELQINNWREAWGKCVPFYYVQLHGMNYEKAFGKGLHYYYPEIRNSQRRLLKRIPFSGMAVSCDLSVVNSVHFPDRKPVGERLARLALYNTYDKDIIPCGPLYHEASLRDNFIYIKFDWSDGLCTKDSDEPKTFEVAGVDRSFCPAKAWIEGNEVVLSCPEVPVPCWVHYAFGEYPVEANLVNGEGLPAASFEEQIDLIHIKI</sequence>
<reference evidence="1 2" key="1">
    <citation type="submission" date="2020-08" db="EMBL/GenBank/DDBJ databases">
        <title>Genome public.</title>
        <authorList>
            <person name="Liu C."/>
            <person name="Sun Q."/>
        </authorList>
    </citation>
    <scope>NUCLEOTIDE SEQUENCE [LARGE SCALE GENOMIC DNA]</scope>
    <source>
        <strain evidence="1 2">BX2</strain>
    </source>
</reference>
<evidence type="ECO:0008006" key="3">
    <source>
        <dbReference type="Google" id="ProtNLM"/>
    </source>
</evidence>
<dbReference type="RefSeq" id="WP_186960719.1">
    <property type="nucleotide sequence ID" value="NZ_JACOOI010000024.1"/>
</dbReference>
<evidence type="ECO:0000313" key="2">
    <source>
        <dbReference type="Proteomes" id="UP000644010"/>
    </source>
</evidence>
<keyword evidence="2" id="KW-1185">Reference proteome</keyword>
<organism evidence="1 2">
    <name type="scientific">Parabacteroides segnis</name>
    <dbReference type="NCBI Taxonomy" id="2763058"/>
    <lineage>
        <taxon>Bacteria</taxon>
        <taxon>Pseudomonadati</taxon>
        <taxon>Bacteroidota</taxon>
        <taxon>Bacteroidia</taxon>
        <taxon>Bacteroidales</taxon>
        <taxon>Tannerellaceae</taxon>
        <taxon>Parabacteroides</taxon>
    </lineage>
</organism>
<proteinExistence type="predicted"/>
<dbReference type="SUPFAM" id="SSF52266">
    <property type="entry name" value="SGNH hydrolase"/>
    <property type="match status" value="1"/>
</dbReference>
<dbReference type="InterPro" id="IPR036514">
    <property type="entry name" value="SGNH_hydro_sf"/>
</dbReference>
<dbReference type="PANTHER" id="PTHR22901">
    <property type="entry name" value="SIALATE O-ACETYLESTERASE"/>
    <property type="match status" value="1"/>
</dbReference>
<dbReference type="InterPro" id="IPR039329">
    <property type="entry name" value="SIAE"/>
</dbReference>
<protein>
    <recommendedName>
        <fullName evidence="3">Sialate O-acetylesterase domain-containing protein</fullName>
    </recommendedName>
</protein>
<comment type="caution">
    <text evidence="1">The sequence shown here is derived from an EMBL/GenBank/DDBJ whole genome shotgun (WGS) entry which is preliminary data.</text>
</comment>
<dbReference type="PANTHER" id="PTHR22901:SF0">
    <property type="entry name" value="SIALATE O-ACETYLESTERASE"/>
    <property type="match status" value="1"/>
</dbReference>
<accession>A0ABR7E5A2</accession>
<evidence type="ECO:0000313" key="1">
    <source>
        <dbReference type="EMBL" id="MBC5644954.1"/>
    </source>
</evidence>
<dbReference type="Proteomes" id="UP000644010">
    <property type="component" value="Unassembled WGS sequence"/>
</dbReference>
<name>A0ABR7E5A2_9BACT</name>
<gene>
    <name evidence="1" type="ORF">H8S77_18920</name>
</gene>
<dbReference type="Gene3D" id="3.40.50.1110">
    <property type="entry name" value="SGNH hydrolase"/>
    <property type="match status" value="1"/>
</dbReference>
<dbReference type="EMBL" id="JACOOI010000024">
    <property type="protein sequence ID" value="MBC5644954.1"/>
    <property type="molecule type" value="Genomic_DNA"/>
</dbReference>